<gene>
    <name evidence="7" type="ORF">SAMN04488128_1021328</name>
</gene>
<evidence type="ECO:0000259" key="6">
    <source>
        <dbReference type="Pfam" id="PF01694"/>
    </source>
</evidence>
<dbReference type="OrthoDB" id="9807874at2"/>
<dbReference type="InterPro" id="IPR022764">
    <property type="entry name" value="Peptidase_S54_rhomboid_dom"/>
</dbReference>
<proteinExistence type="predicted"/>
<feature type="domain" description="Peptidase S54 rhomboid" evidence="6">
    <location>
        <begin position="58"/>
        <end position="117"/>
    </location>
</feature>
<comment type="subcellular location">
    <subcellularLocation>
        <location evidence="1">Membrane</location>
        <topology evidence="1">Multi-pass membrane protein</topology>
    </subcellularLocation>
</comment>
<dbReference type="STRING" id="634771.SAMN04488128_1021328"/>
<evidence type="ECO:0000256" key="2">
    <source>
        <dbReference type="ARBA" id="ARBA00022692"/>
    </source>
</evidence>
<dbReference type="InterPro" id="IPR050925">
    <property type="entry name" value="Rhomboid_protease_S54"/>
</dbReference>
<evidence type="ECO:0000256" key="4">
    <source>
        <dbReference type="ARBA" id="ARBA00023136"/>
    </source>
</evidence>
<keyword evidence="4 5" id="KW-0472">Membrane</keyword>
<evidence type="ECO:0000256" key="1">
    <source>
        <dbReference type="ARBA" id="ARBA00004141"/>
    </source>
</evidence>
<dbReference type="Proteomes" id="UP000190367">
    <property type="component" value="Unassembled WGS sequence"/>
</dbReference>
<organism evidence="7 8">
    <name type="scientific">Chitinophaga eiseniae</name>
    <dbReference type="NCBI Taxonomy" id="634771"/>
    <lineage>
        <taxon>Bacteria</taxon>
        <taxon>Pseudomonadati</taxon>
        <taxon>Bacteroidota</taxon>
        <taxon>Chitinophagia</taxon>
        <taxon>Chitinophagales</taxon>
        <taxon>Chitinophagaceae</taxon>
        <taxon>Chitinophaga</taxon>
    </lineage>
</organism>
<dbReference type="SUPFAM" id="SSF144091">
    <property type="entry name" value="Rhomboid-like"/>
    <property type="match status" value="1"/>
</dbReference>
<dbReference type="Pfam" id="PF01694">
    <property type="entry name" value="Rhomboid"/>
    <property type="match status" value="2"/>
</dbReference>
<dbReference type="GO" id="GO:0016020">
    <property type="term" value="C:membrane"/>
    <property type="evidence" value="ECO:0007669"/>
    <property type="project" value="UniProtKB-SubCell"/>
</dbReference>
<dbReference type="EMBL" id="FUWZ01000002">
    <property type="protein sequence ID" value="SKA17442.1"/>
    <property type="molecule type" value="Genomic_DNA"/>
</dbReference>
<feature type="transmembrane region" description="Helical" evidence="5">
    <location>
        <begin position="12"/>
        <end position="33"/>
    </location>
</feature>
<keyword evidence="8" id="KW-1185">Reference proteome</keyword>
<sequence length="274" mass="31783">MNEYRPGKFQFLPLVIKNLLIINGLVWLVQITLLKRYGYDMNDLFALHYWGSPGFRPHQFITHLFMHSTSDFWHLFMNMFTLWMFGSTLENRWGSKRFLIFYMICGIGASLCYMGVLTYENMTLTKYANAFLDHPTFDNFVALDRKFHLDNANVSMNDMKEAIAQGNQFAIDMAKIYVKQYTIAYSNSIVVGASGAVYGILFAFGYLFPNAIIFLYFFPVKAKYFVAFMILTEVWAGVQNAPDDNVAHFAHLGGALFAYLLLRGWNKRNRTDFY</sequence>
<feature type="domain" description="Peptidase S54 rhomboid" evidence="6">
    <location>
        <begin position="180"/>
        <end position="261"/>
    </location>
</feature>
<dbReference type="GO" id="GO:0004252">
    <property type="term" value="F:serine-type endopeptidase activity"/>
    <property type="evidence" value="ECO:0007669"/>
    <property type="project" value="InterPro"/>
</dbReference>
<feature type="transmembrane region" description="Helical" evidence="5">
    <location>
        <begin position="72"/>
        <end position="89"/>
    </location>
</feature>
<dbReference type="AlphaFoldDB" id="A0A1T4RNA2"/>
<dbReference type="PANTHER" id="PTHR43731">
    <property type="entry name" value="RHOMBOID PROTEASE"/>
    <property type="match status" value="1"/>
</dbReference>
<dbReference type="RefSeq" id="WP_078669803.1">
    <property type="nucleotide sequence ID" value="NZ_FUWZ01000002.1"/>
</dbReference>
<feature type="transmembrane region" description="Helical" evidence="5">
    <location>
        <begin position="247"/>
        <end position="265"/>
    </location>
</feature>
<evidence type="ECO:0000313" key="8">
    <source>
        <dbReference type="Proteomes" id="UP000190367"/>
    </source>
</evidence>
<evidence type="ECO:0000256" key="5">
    <source>
        <dbReference type="SAM" id="Phobius"/>
    </source>
</evidence>
<evidence type="ECO:0000313" key="7">
    <source>
        <dbReference type="EMBL" id="SKA17442.1"/>
    </source>
</evidence>
<keyword evidence="2 5" id="KW-0812">Transmembrane</keyword>
<name>A0A1T4RNA2_9BACT</name>
<dbReference type="Gene3D" id="1.20.1540.10">
    <property type="entry name" value="Rhomboid-like"/>
    <property type="match status" value="1"/>
</dbReference>
<protein>
    <submittedName>
        <fullName evidence="7">Rhomboid family protein</fullName>
    </submittedName>
</protein>
<evidence type="ECO:0000256" key="3">
    <source>
        <dbReference type="ARBA" id="ARBA00022989"/>
    </source>
</evidence>
<dbReference type="InterPro" id="IPR035952">
    <property type="entry name" value="Rhomboid-like_sf"/>
</dbReference>
<dbReference type="PANTHER" id="PTHR43731:SF26">
    <property type="entry name" value="RHOMBOID-LIKE PROTEIN 10, CHLOROPLASTIC"/>
    <property type="match status" value="1"/>
</dbReference>
<feature type="transmembrane region" description="Helical" evidence="5">
    <location>
        <begin position="98"/>
        <end position="119"/>
    </location>
</feature>
<accession>A0A1T4RNA2</accession>
<keyword evidence="3 5" id="KW-1133">Transmembrane helix</keyword>
<reference evidence="8" key="1">
    <citation type="submission" date="2017-02" db="EMBL/GenBank/DDBJ databases">
        <authorList>
            <person name="Varghese N."/>
            <person name="Submissions S."/>
        </authorList>
    </citation>
    <scope>NUCLEOTIDE SEQUENCE [LARGE SCALE GENOMIC DNA]</scope>
    <source>
        <strain evidence="8">DSM 22224</strain>
    </source>
</reference>